<sequence length="610" mass="67065">MASQRLLIQKYKRTGEKGFSLTESLIALMVGTMIIAAAGFAMRSTQSLIKGSGEKANQRQNITNGLRLLRSEVERSLYLMFNGPLPNDEMANTDLSQLDDGNQHLLQYCRILAAGMNGNLSLHPDLPQGGSKQQSIDGQTTSVSYDAHPSMVEESSLDPDGNPVNLTDPKGRDLHSKFIPVFALQMDDVDLPVVYGLTTRGNNRTFTLSRCGTPLRMDGTYDEAKPPFISTVLDGIGMVPCTKQEQNAKGKCLSKIPESSSASGFKAASAVTAEDMLDLLYQQSDYGYDIQSADNRSPSRHFLEPAFRIETDSFRKLVRFTSPMDCTSGNTDCPTDSFTEILSASRSLSNQPLLMTAFARADKNIAAGQKKQASVSSNWFRNVSSKRVRFLVDGSGSMGACMVWSKDAEGRKVRGDTYRDFYSPEYGQYIRTRNICLETRMERLQDQLNIVVDGLPDDAKIAIESFSTPGSSSNNKNKKWADSASGLVELGGVNSSTRQSARSFINSLNDGSPTQWGGTKPWQGLKNAFNDDQADTLYFLSDGRPTYSLYVGNGEYARSSNSYVPAGQYFADMNNQRTIKLKVNSTAVELSSTWMQDLSDRTGGNYIQSQ</sequence>
<dbReference type="EMBL" id="DQ325538">
    <property type="protein sequence ID" value="ABD96218.1"/>
    <property type="molecule type" value="Genomic_DNA"/>
</dbReference>
<evidence type="ECO:0000256" key="2">
    <source>
        <dbReference type="SAM" id="Phobius"/>
    </source>
</evidence>
<keyword evidence="2" id="KW-1133">Transmembrane helix</keyword>
<keyword evidence="2" id="KW-0812">Transmembrane</keyword>
<dbReference type="InterPro" id="IPR036465">
    <property type="entry name" value="vWFA_dom_sf"/>
</dbReference>
<evidence type="ECO:0000256" key="1">
    <source>
        <dbReference type="SAM" id="MobiDB-lite"/>
    </source>
</evidence>
<feature type="transmembrane region" description="Helical" evidence="2">
    <location>
        <begin position="21"/>
        <end position="42"/>
    </location>
</feature>
<protein>
    <submittedName>
        <fullName evidence="3">Uncharacterized protein</fullName>
    </submittedName>
</protein>
<evidence type="ECO:0000313" key="3">
    <source>
        <dbReference type="EMBL" id="ABD96218.1"/>
    </source>
</evidence>
<dbReference type="Gene3D" id="3.40.50.410">
    <property type="entry name" value="von Willebrand factor, type A domain"/>
    <property type="match status" value="1"/>
</dbReference>
<dbReference type="AlphaFoldDB" id="Q0QKW1"/>
<organism evidence="3">
    <name type="scientific">uncultured marine type-A Synechococcus GOM 3M9</name>
    <dbReference type="NCBI Taxonomy" id="364149"/>
    <lineage>
        <taxon>Bacteria</taxon>
        <taxon>Bacillati</taxon>
        <taxon>Cyanobacteriota</taxon>
        <taxon>Cyanophyceae</taxon>
        <taxon>Synechococcales</taxon>
        <taxon>Synechococcaceae</taxon>
        <taxon>Synechococcus</taxon>
        <taxon>environmental samples</taxon>
    </lineage>
</organism>
<reference evidence="3" key="1">
    <citation type="journal article" date="2006" name="Mar. Ecol. Prog. Ser.">
        <title>Gene diversity and organization in rbcL-containing genome fragments from uncultivated Synechococcus in the Gulf of Mexico.</title>
        <authorList>
            <person name="John D.E."/>
            <person name="Wawrik B."/>
            <person name="Tabita F.R."/>
            <person name="Paul J.H."/>
        </authorList>
    </citation>
    <scope>NUCLEOTIDE SEQUENCE</scope>
</reference>
<keyword evidence="2" id="KW-0472">Membrane</keyword>
<feature type="compositionally biased region" description="Polar residues" evidence="1">
    <location>
        <begin position="130"/>
        <end position="143"/>
    </location>
</feature>
<accession>Q0QKW1</accession>
<dbReference type="SUPFAM" id="SSF53300">
    <property type="entry name" value="vWA-like"/>
    <property type="match status" value="1"/>
</dbReference>
<feature type="region of interest" description="Disordered" evidence="1">
    <location>
        <begin position="123"/>
        <end position="143"/>
    </location>
</feature>
<proteinExistence type="predicted"/>
<name>Q0QKW1_9SYNE</name>